<proteinExistence type="inferred from homology"/>
<dbReference type="Pfam" id="PF13359">
    <property type="entry name" value="DDE_Tnp_4"/>
    <property type="match status" value="1"/>
</dbReference>
<feature type="domain" description="DUF8040" evidence="9">
    <location>
        <begin position="44"/>
        <end position="138"/>
    </location>
</feature>
<dbReference type="PANTHER" id="PTHR22930">
    <property type="match status" value="1"/>
</dbReference>
<keyword evidence="4" id="KW-0540">Nuclease</keyword>
<reference evidence="10 11" key="1">
    <citation type="journal article" date="2012" name="Nat. Biotechnol.">
        <title>Draft genome sequence of pigeonpea (Cajanus cajan), an orphan legume crop of resource-poor farmers.</title>
        <authorList>
            <person name="Varshney R.K."/>
            <person name="Chen W."/>
            <person name="Li Y."/>
            <person name="Bharti A.K."/>
            <person name="Saxena R.K."/>
            <person name="Schlueter J.A."/>
            <person name="Donoghue M.T."/>
            <person name="Azam S."/>
            <person name="Fan G."/>
            <person name="Whaley A.M."/>
            <person name="Farmer A.D."/>
            <person name="Sheridan J."/>
            <person name="Iwata A."/>
            <person name="Tuteja R."/>
            <person name="Penmetsa R.V."/>
            <person name="Wu W."/>
            <person name="Upadhyaya H.D."/>
            <person name="Yang S.P."/>
            <person name="Shah T."/>
            <person name="Saxena K.B."/>
            <person name="Michael T."/>
            <person name="McCombie W.R."/>
            <person name="Yang B."/>
            <person name="Zhang G."/>
            <person name="Yang H."/>
            <person name="Wang J."/>
            <person name="Spillane C."/>
            <person name="Cook D.R."/>
            <person name="May G.D."/>
            <person name="Xu X."/>
            <person name="Jackson S.A."/>
        </authorList>
    </citation>
    <scope>NUCLEOTIDE SEQUENCE [LARGE SCALE GENOMIC DNA]</scope>
    <source>
        <strain evidence="11">cv. Asha</strain>
    </source>
</reference>
<dbReference type="GO" id="GO:0004518">
    <property type="term" value="F:nuclease activity"/>
    <property type="evidence" value="ECO:0007669"/>
    <property type="project" value="UniProtKB-KW"/>
</dbReference>
<evidence type="ECO:0000256" key="4">
    <source>
        <dbReference type="ARBA" id="ARBA00022722"/>
    </source>
</evidence>
<evidence type="ECO:0000256" key="1">
    <source>
        <dbReference type="ARBA" id="ARBA00001968"/>
    </source>
</evidence>
<dbReference type="Gramene" id="C.cajan_14821.t">
    <property type="protein sequence ID" value="C.cajan_14821.t"/>
    <property type="gene ID" value="C.cajan_14821"/>
</dbReference>
<organism evidence="10 11">
    <name type="scientific">Cajanus cajan</name>
    <name type="common">Pigeon pea</name>
    <name type="synonym">Cajanus indicus</name>
    <dbReference type="NCBI Taxonomy" id="3821"/>
    <lineage>
        <taxon>Eukaryota</taxon>
        <taxon>Viridiplantae</taxon>
        <taxon>Streptophyta</taxon>
        <taxon>Embryophyta</taxon>
        <taxon>Tracheophyta</taxon>
        <taxon>Spermatophyta</taxon>
        <taxon>Magnoliopsida</taxon>
        <taxon>eudicotyledons</taxon>
        <taxon>Gunneridae</taxon>
        <taxon>Pentapetalae</taxon>
        <taxon>rosids</taxon>
        <taxon>fabids</taxon>
        <taxon>Fabales</taxon>
        <taxon>Fabaceae</taxon>
        <taxon>Papilionoideae</taxon>
        <taxon>50 kb inversion clade</taxon>
        <taxon>NPAAA clade</taxon>
        <taxon>indigoferoid/millettioid clade</taxon>
        <taxon>Phaseoleae</taxon>
        <taxon>Cajanus</taxon>
    </lineage>
</organism>
<keyword evidence="6" id="KW-0378">Hydrolase</keyword>
<dbReference type="STRING" id="3821.A0A151SYC2"/>
<protein>
    <submittedName>
        <fullName evidence="10">Uncharacterized protein</fullName>
    </submittedName>
</protein>
<evidence type="ECO:0000313" key="11">
    <source>
        <dbReference type="Proteomes" id="UP000075243"/>
    </source>
</evidence>
<dbReference type="GO" id="GO:0005634">
    <property type="term" value="C:nucleus"/>
    <property type="evidence" value="ECO:0007669"/>
    <property type="project" value="UniProtKB-SubCell"/>
</dbReference>
<dbReference type="AlphaFoldDB" id="A0A151SYC2"/>
<comment type="subcellular location">
    <subcellularLocation>
        <location evidence="2">Nucleus</location>
    </subcellularLocation>
</comment>
<dbReference type="GO" id="GO:0016787">
    <property type="term" value="F:hydrolase activity"/>
    <property type="evidence" value="ECO:0007669"/>
    <property type="project" value="UniProtKB-KW"/>
</dbReference>
<gene>
    <name evidence="10" type="ORF">KK1_015255</name>
</gene>
<evidence type="ECO:0000256" key="5">
    <source>
        <dbReference type="ARBA" id="ARBA00022723"/>
    </source>
</evidence>
<comment type="cofactor">
    <cofactor evidence="1">
        <name>a divalent metal cation</name>
        <dbReference type="ChEBI" id="CHEBI:60240"/>
    </cofactor>
</comment>
<dbReference type="Pfam" id="PF26138">
    <property type="entry name" value="DUF8040"/>
    <property type="match status" value="1"/>
</dbReference>
<dbReference type="PANTHER" id="PTHR22930:SF221">
    <property type="entry name" value="NUCLEASE HARBI1"/>
    <property type="match status" value="1"/>
</dbReference>
<dbReference type="OMA" id="THISAWV"/>
<dbReference type="InterPro" id="IPR027806">
    <property type="entry name" value="HARBI1_dom"/>
</dbReference>
<evidence type="ECO:0000259" key="8">
    <source>
        <dbReference type="Pfam" id="PF13359"/>
    </source>
</evidence>
<dbReference type="InterPro" id="IPR045249">
    <property type="entry name" value="HARBI1-like"/>
</dbReference>
<dbReference type="GO" id="GO:0046872">
    <property type="term" value="F:metal ion binding"/>
    <property type="evidence" value="ECO:0007669"/>
    <property type="project" value="UniProtKB-KW"/>
</dbReference>
<dbReference type="EMBL" id="CM003612">
    <property type="protein sequence ID" value="KYP59814.1"/>
    <property type="molecule type" value="Genomic_DNA"/>
</dbReference>
<evidence type="ECO:0000313" key="10">
    <source>
        <dbReference type="EMBL" id="KYP59814.1"/>
    </source>
</evidence>
<keyword evidence="7" id="KW-0539">Nucleus</keyword>
<comment type="similarity">
    <text evidence="3">Belongs to the HARBI1 family.</text>
</comment>
<accession>A0A151SYC2</accession>
<evidence type="ECO:0000256" key="3">
    <source>
        <dbReference type="ARBA" id="ARBA00006958"/>
    </source>
</evidence>
<evidence type="ECO:0000256" key="2">
    <source>
        <dbReference type="ARBA" id="ARBA00004123"/>
    </source>
</evidence>
<feature type="domain" description="DDE Tnp4" evidence="8">
    <location>
        <begin position="176"/>
        <end position="338"/>
    </location>
</feature>
<evidence type="ECO:0000259" key="9">
    <source>
        <dbReference type="Pfam" id="PF26138"/>
    </source>
</evidence>
<evidence type="ECO:0000256" key="7">
    <source>
        <dbReference type="ARBA" id="ARBA00023242"/>
    </source>
</evidence>
<keyword evidence="11" id="KW-1185">Reference proteome</keyword>
<evidence type="ECO:0000256" key="6">
    <source>
        <dbReference type="ARBA" id="ARBA00022801"/>
    </source>
</evidence>
<sequence length="404" mass="47303">MNEQFLQLESNNDEDDEFMEEASYVGVLIGEYAIKHLCKEPRRTSEQTGHAWVHEILQGHPIRCYEMFRMKKHIFYNLCSKLVDHGLRASKRMRVEEMVAIFLNMVGHGVGNRMLQERFQHSRETISRHIYKVLNACLKLCVEYIRPQDPLFHDSQAKIENDTRYWPFFKNAIGAIDGTHVPCVVTPSDQARFIGRKGTPTQNIMAVCDWNMCFTFVLAGWEGTAHDARIFDHALTTANLNFPHPPQGKYYLVDAGYPTPVGYLGPYRCERYHLPDFRRQNGFENNNEIFNYYHSSLRCTIERTFGVWKNRFAILRHMPKYKLETQVQIVCATMAIHNFIRRNAESDIDFSRYEDENITFESDDNYHGTVNLEKNQVLNVISSSKMDQVRDSIRDEIVQLKNKH</sequence>
<name>A0A151SYC2_CAJCA</name>
<dbReference type="InterPro" id="IPR058353">
    <property type="entry name" value="DUF8040"/>
</dbReference>
<dbReference type="Proteomes" id="UP000075243">
    <property type="component" value="Chromosome 10"/>
</dbReference>
<keyword evidence="5" id="KW-0479">Metal-binding</keyword>